<organism evidence="2 3">
    <name type="scientific">Deminuibacter soli</name>
    <dbReference type="NCBI Taxonomy" id="2291815"/>
    <lineage>
        <taxon>Bacteria</taxon>
        <taxon>Pseudomonadati</taxon>
        <taxon>Bacteroidota</taxon>
        <taxon>Chitinophagia</taxon>
        <taxon>Chitinophagales</taxon>
        <taxon>Chitinophagaceae</taxon>
        <taxon>Deminuibacter</taxon>
    </lineage>
</organism>
<sequence>MLSGIASFELNGETCTVKAGEGIHIQPGTKHRIMNKGNAPLEFILSSQPSTSNDRINCE</sequence>
<name>A0A3E1NQQ1_9BACT</name>
<dbReference type="AlphaFoldDB" id="A0A3E1NQQ1"/>
<evidence type="ECO:0000313" key="2">
    <source>
        <dbReference type="EMBL" id="RFM30255.1"/>
    </source>
</evidence>
<dbReference type="Gene3D" id="2.60.120.10">
    <property type="entry name" value="Jelly Rolls"/>
    <property type="match status" value="1"/>
</dbReference>
<keyword evidence="3" id="KW-1185">Reference proteome</keyword>
<comment type="caution">
    <text evidence="2">The sequence shown here is derived from an EMBL/GenBank/DDBJ whole genome shotgun (WGS) entry which is preliminary data.</text>
</comment>
<gene>
    <name evidence="2" type="ORF">DXN05_04605</name>
</gene>
<feature type="domain" description="Cupin type-2" evidence="1">
    <location>
        <begin position="2"/>
        <end position="44"/>
    </location>
</feature>
<dbReference type="Pfam" id="PF07883">
    <property type="entry name" value="Cupin_2"/>
    <property type="match status" value="1"/>
</dbReference>
<dbReference type="InterPro" id="IPR013096">
    <property type="entry name" value="Cupin_2"/>
</dbReference>
<evidence type="ECO:0000259" key="1">
    <source>
        <dbReference type="Pfam" id="PF07883"/>
    </source>
</evidence>
<proteinExistence type="predicted"/>
<accession>A0A3E1NQQ1</accession>
<dbReference type="EMBL" id="QTJU01000001">
    <property type="protein sequence ID" value="RFM30255.1"/>
    <property type="molecule type" value="Genomic_DNA"/>
</dbReference>
<dbReference type="Proteomes" id="UP000261284">
    <property type="component" value="Unassembled WGS sequence"/>
</dbReference>
<dbReference type="OrthoDB" id="9806121at2"/>
<reference evidence="2 3" key="1">
    <citation type="submission" date="2018-08" db="EMBL/GenBank/DDBJ databases">
        <title>Chitinophagaceae sp. K23C18032701, a novel bacterium isolated from forest soil.</title>
        <authorList>
            <person name="Wang C."/>
        </authorList>
    </citation>
    <scope>NUCLEOTIDE SEQUENCE [LARGE SCALE GENOMIC DNA]</scope>
    <source>
        <strain evidence="2 3">K23C18032701</strain>
    </source>
</reference>
<evidence type="ECO:0000313" key="3">
    <source>
        <dbReference type="Proteomes" id="UP000261284"/>
    </source>
</evidence>
<dbReference type="InterPro" id="IPR014710">
    <property type="entry name" value="RmlC-like_jellyroll"/>
</dbReference>
<dbReference type="InterPro" id="IPR011051">
    <property type="entry name" value="RmlC_Cupin_sf"/>
</dbReference>
<protein>
    <submittedName>
        <fullName evidence="2">Cupin domain-containing protein</fullName>
    </submittedName>
</protein>
<dbReference type="SUPFAM" id="SSF51182">
    <property type="entry name" value="RmlC-like cupins"/>
    <property type="match status" value="1"/>
</dbReference>